<evidence type="ECO:0000313" key="5">
    <source>
        <dbReference type="Proteomes" id="UP001139168"/>
    </source>
</evidence>
<keyword evidence="1" id="KW-0378">Hydrolase</keyword>
<evidence type="ECO:0000256" key="1">
    <source>
        <dbReference type="ARBA" id="ARBA00022801"/>
    </source>
</evidence>
<proteinExistence type="predicted"/>
<dbReference type="PANTHER" id="PTHR42776">
    <property type="entry name" value="SERINE PEPTIDASE S9 FAMILY MEMBER"/>
    <property type="match status" value="1"/>
</dbReference>
<dbReference type="Proteomes" id="UP001139168">
    <property type="component" value="Unassembled WGS sequence"/>
</dbReference>
<reference evidence="4" key="1">
    <citation type="submission" date="2021-10" db="EMBL/GenBank/DDBJ databases">
        <title>Novel species in genus Arthrobacter.</title>
        <authorList>
            <person name="Liu Y."/>
        </authorList>
    </citation>
    <scope>NUCLEOTIDE SEQUENCE</scope>
    <source>
        <strain evidence="4">Zg-Y786</strain>
    </source>
</reference>
<dbReference type="Pfam" id="PF00326">
    <property type="entry name" value="Peptidase_S9"/>
    <property type="match status" value="1"/>
</dbReference>
<dbReference type="Gene3D" id="2.120.10.30">
    <property type="entry name" value="TolB, C-terminal domain"/>
    <property type="match status" value="2"/>
</dbReference>
<dbReference type="PANTHER" id="PTHR42776:SF27">
    <property type="entry name" value="DIPEPTIDYL PEPTIDASE FAMILY MEMBER 6"/>
    <property type="match status" value="1"/>
</dbReference>
<keyword evidence="2" id="KW-0645">Protease</keyword>
<dbReference type="InterPro" id="IPR011042">
    <property type="entry name" value="6-blade_b-propeller_TolB-like"/>
</dbReference>
<dbReference type="SUPFAM" id="SSF53474">
    <property type="entry name" value="alpha/beta-Hydrolases"/>
    <property type="match status" value="1"/>
</dbReference>
<evidence type="ECO:0000256" key="2">
    <source>
        <dbReference type="ARBA" id="ARBA00022825"/>
    </source>
</evidence>
<feature type="domain" description="Peptidase S9 prolyl oligopeptidase catalytic" evidence="3">
    <location>
        <begin position="455"/>
        <end position="657"/>
    </location>
</feature>
<organism evidence="4 5">
    <name type="scientific">Arthrobacter gengyunqii</name>
    <dbReference type="NCBI Taxonomy" id="2886940"/>
    <lineage>
        <taxon>Bacteria</taxon>
        <taxon>Bacillati</taxon>
        <taxon>Actinomycetota</taxon>
        <taxon>Actinomycetes</taxon>
        <taxon>Micrococcales</taxon>
        <taxon>Micrococcaceae</taxon>
        <taxon>Arthrobacter</taxon>
    </lineage>
</organism>
<dbReference type="EMBL" id="JAJFZQ010000002">
    <property type="protein sequence ID" value="MCC3264921.1"/>
    <property type="molecule type" value="Genomic_DNA"/>
</dbReference>
<keyword evidence="5" id="KW-1185">Reference proteome</keyword>
<protein>
    <submittedName>
        <fullName evidence="4">S9 family peptidase</fullName>
    </submittedName>
</protein>
<gene>
    <name evidence="4" type="ORF">LJ752_02535</name>
</gene>
<dbReference type="Gene3D" id="3.40.50.1820">
    <property type="entry name" value="alpha/beta hydrolase"/>
    <property type="match status" value="1"/>
</dbReference>
<dbReference type="Pfam" id="PF07676">
    <property type="entry name" value="PD40"/>
    <property type="match status" value="2"/>
</dbReference>
<dbReference type="InterPro" id="IPR001375">
    <property type="entry name" value="Peptidase_S9_cat"/>
</dbReference>
<evidence type="ECO:0000259" key="3">
    <source>
        <dbReference type="Pfam" id="PF00326"/>
    </source>
</evidence>
<comment type="caution">
    <text evidence="4">The sequence shown here is derived from an EMBL/GenBank/DDBJ whole genome shotgun (WGS) entry which is preliminary data.</text>
</comment>
<accession>A0ABS8GEK5</accession>
<name>A0ABS8GEK5_9MICC</name>
<dbReference type="InterPro" id="IPR011659">
    <property type="entry name" value="WD40"/>
</dbReference>
<sequence length="675" mass="71687">MSVSAPTIHPDGTHAVVSATRPDFTADAYVGQLWSVPLADGGVPSRITLGFSDTQPRFSPDGEILAFLRSAPGSKPQLFAVPAAGGEPVQLTDSALGVSWFRFSPNSTQVVFTSRVPLHGRYGTVDGVGPGAEDPRLISSYKYRANGAGYTVDKRVQAFLLDLPALDAEPWIEPVGRAKEALSEDAPERFPAVRQLTAANADASAPVFSADGKRVLFTAALHDGADEDLVSDVYALELSGGEPERLTNTGTGAGSLLGADTPTPSDDGEWLFFLASELSASGTDFVARNTSLYVMPSDASAPAVRLTDPENVDLAEGGIVPAGGSAVLVFNRTRGTVELLQINALGEQEVLASGPRVIQGAAAAAGAVIVSYADAGTMGEVAALEAGRLRTLTDFSARLRSRVLPVPAEEETHPSRDGYPVHGWVVLPEGPGPHPVLLNIHGGPFAQFDCAYFDEAQAYAAAGYAVVQCNPRGSAGYGQEHGRVIKEAMGTVDLDDILSFLEGVLRAHPDLDGERLGVMGGSYGGYLSAWTIANDHRFTAAIVERGFLDPLSFIGSADIGWFFSAAYTGADPDKVLSQSPMARVGEVRTPTLVIHSEEDLRCPVEQAQRYYTALKQHGVPAELLLFPGENHELSRAGTPWHRRQRFEHILRWWARWLPTPANQGETAGLSDAVVA</sequence>
<keyword evidence="2" id="KW-0720">Serine protease</keyword>
<dbReference type="InterPro" id="IPR029058">
    <property type="entry name" value="AB_hydrolase_fold"/>
</dbReference>
<dbReference type="RefSeq" id="WP_227889771.1">
    <property type="nucleotide sequence ID" value="NZ_JAJFZQ010000002.1"/>
</dbReference>
<dbReference type="SUPFAM" id="SSF82171">
    <property type="entry name" value="DPP6 N-terminal domain-like"/>
    <property type="match status" value="1"/>
</dbReference>
<evidence type="ECO:0000313" key="4">
    <source>
        <dbReference type="EMBL" id="MCC3264921.1"/>
    </source>
</evidence>